<evidence type="ECO:0000313" key="1">
    <source>
        <dbReference type="EMBL" id="KDR81278.1"/>
    </source>
</evidence>
<dbReference type="Proteomes" id="UP000027222">
    <property type="component" value="Unassembled WGS sequence"/>
</dbReference>
<dbReference type="EMBL" id="KL142371">
    <property type="protein sequence ID" value="KDR81278.1"/>
    <property type="molecule type" value="Genomic_DNA"/>
</dbReference>
<accession>A0A067TQL9</accession>
<gene>
    <name evidence="1" type="ORF">GALMADRAFT_136297</name>
</gene>
<organism evidence="1 2">
    <name type="scientific">Galerina marginata (strain CBS 339.88)</name>
    <dbReference type="NCBI Taxonomy" id="685588"/>
    <lineage>
        <taxon>Eukaryota</taxon>
        <taxon>Fungi</taxon>
        <taxon>Dikarya</taxon>
        <taxon>Basidiomycota</taxon>
        <taxon>Agaricomycotina</taxon>
        <taxon>Agaricomycetes</taxon>
        <taxon>Agaricomycetidae</taxon>
        <taxon>Agaricales</taxon>
        <taxon>Agaricineae</taxon>
        <taxon>Strophariaceae</taxon>
        <taxon>Galerina</taxon>
    </lineage>
</organism>
<dbReference type="AlphaFoldDB" id="A0A067TQL9"/>
<keyword evidence="2" id="KW-1185">Reference proteome</keyword>
<reference evidence="2" key="1">
    <citation type="journal article" date="2014" name="Proc. Natl. Acad. Sci. U.S.A.">
        <title>Extensive sampling of basidiomycete genomes demonstrates inadequacy of the white-rot/brown-rot paradigm for wood decay fungi.</title>
        <authorList>
            <person name="Riley R."/>
            <person name="Salamov A.A."/>
            <person name="Brown D.W."/>
            <person name="Nagy L.G."/>
            <person name="Floudas D."/>
            <person name="Held B.W."/>
            <person name="Levasseur A."/>
            <person name="Lombard V."/>
            <person name="Morin E."/>
            <person name="Otillar R."/>
            <person name="Lindquist E.A."/>
            <person name="Sun H."/>
            <person name="LaButti K.M."/>
            <person name="Schmutz J."/>
            <person name="Jabbour D."/>
            <person name="Luo H."/>
            <person name="Baker S.E."/>
            <person name="Pisabarro A.G."/>
            <person name="Walton J.D."/>
            <person name="Blanchette R.A."/>
            <person name="Henrissat B."/>
            <person name="Martin F."/>
            <person name="Cullen D."/>
            <person name="Hibbett D.S."/>
            <person name="Grigoriev I.V."/>
        </authorList>
    </citation>
    <scope>NUCLEOTIDE SEQUENCE [LARGE SCALE GENOMIC DNA]</scope>
    <source>
        <strain evidence="2">CBS 339.88</strain>
    </source>
</reference>
<proteinExistence type="predicted"/>
<name>A0A067TQL9_GALM3</name>
<dbReference type="HOGENOM" id="CLU_2158598_0_0_1"/>
<evidence type="ECO:0000313" key="2">
    <source>
        <dbReference type="Proteomes" id="UP000027222"/>
    </source>
</evidence>
<sequence length="101" mass="11604">MLFQLFYSPNELTSPESRALHLRSAQEFSTAIKANAQTLVNNSGDEDWSIIIYMGKYHATPPHITAYGFIKTEITFNMPSPFISTLTEIWYINQRRMNDLG</sequence>
<protein>
    <submittedName>
        <fullName evidence="1">Uncharacterized protein</fullName>
    </submittedName>
</protein>